<accession>A0A543NH93</accession>
<name>A0A543NH93_9ACTN</name>
<dbReference type="Gene3D" id="3.30.565.10">
    <property type="entry name" value="Histidine kinase-like ATPase, C-terminal domain"/>
    <property type="match status" value="1"/>
</dbReference>
<organism evidence="3 4">
    <name type="scientific">Haloactinospora alba</name>
    <dbReference type="NCBI Taxonomy" id="405555"/>
    <lineage>
        <taxon>Bacteria</taxon>
        <taxon>Bacillati</taxon>
        <taxon>Actinomycetota</taxon>
        <taxon>Actinomycetes</taxon>
        <taxon>Streptosporangiales</taxon>
        <taxon>Nocardiopsidaceae</taxon>
        <taxon>Haloactinospora</taxon>
    </lineage>
</organism>
<dbReference type="InterPro" id="IPR036890">
    <property type="entry name" value="HATPase_C_sf"/>
</dbReference>
<dbReference type="InterPro" id="IPR050267">
    <property type="entry name" value="Anti-sigma-factor_SerPK"/>
</dbReference>
<dbReference type="CDD" id="cd16936">
    <property type="entry name" value="HATPase_RsbW-like"/>
    <property type="match status" value="1"/>
</dbReference>
<dbReference type="PANTHER" id="PTHR35526">
    <property type="entry name" value="ANTI-SIGMA-F FACTOR RSBW-RELATED"/>
    <property type="match status" value="1"/>
</dbReference>
<dbReference type="AlphaFoldDB" id="A0A543NH93"/>
<evidence type="ECO:0000313" key="3">
    <source>
        <dbReference type="EMBL" id="TQN31193.1"/>
    </source>
</evidence>
<reference evidence="3 4" key="1">
    <citation type="submission" date="2019-06" db="EMBL/GenBank/DDBJ databases">
        <title>Sequencing the genomes of 1000 actinobacteria strains.</title>
        <authorList>
            <person name="Klenk H.-P."/>
        </authorList>
    </citation>
    <scope>NUCLEOTIDE SEQUENCE [LARGE SCALE GENOMIC DNA]</scope>
    <source>
        <strain evidence="3 4">DSM 45015</strain>
    </source>
</reference>
<keyword evidence="1" id="KW-0723">Serine/threonine-protein kinase</keyword>
<evidence type="ECO:0000313" key="4">
    <source>
        <dbReference type="Proteomes" id="UP000317422"/>
    </source>
</evidence>
<keyword evidence="4" id="KW-1185">Reference proteome</keyword>
<comment type="caution">
    <text evidence="3">The sequence shown here is derived from an EMBL/GenBank/DDBJ whole genome shotgun (WGS) entry which is preliminary data.</text>
</comment>
<evidence type="ECO:0000259" key="2">
    <source>
        <dbReference type="Pfam" id="PF13581"/>
    </source>
</evidence>
<dbReference type="Pfam" id="PF13581">
    <property type="entry name" value="HATPase_c_2"/>
    <property type="match status" value="1"/>
</dbReference>
<dbReference type="EMBL" id="VFQC01000001">
    <property type="protein sequence ID" value="TQN31193.1"/>
    <property type="molecule type" value="Genomic_DNA"/>
</dbReference>
<feature type="domain" description="Histidine kinase/HSP90-like ATPase" evidence="2">
    <location>
        <begin position="62"/>
        <end position="179"/>
    </location>
</feature>
<evidence type="ECO:0000256" key="1">
    <source>
        <dbReference type="ARBA" id="ARBA00022527"/>
    </source>
</evidence>
<proteinExistence type="predicted"/>
<keyword evidence="3" id="KW-0808">Transferase</keyword>
<keyword evidence="3" id="KW-0418">Kinase</keyword>
<sequence length="187" mass="20625">MTAHSAYSRAGDLFAQMRGEQVSHDVEDDGMLCGWRGLSRAPLPVGEYVIDSAMAIRGLDFQPASVGAARTFTETVLREWGVGENWENARLLVSELVTNACTHARPRRSGTLSEWSIQVGLVHRGSHVSLLVFDPSYREPALRAPDRFVEGGCGLRLIEFFSSDWGWDILDGQGKVVWADITMSGRS</sequence>
<dbReference type="Proteomes" id="UP000317422">
    <property type="component" value="Unassembled WGS sequence"/>
</dbReference>
<dbReference type="InterPro" id="IPR003594">
    <property type="entry name" value="HATPase_dom"/>
</dbReference>
<gene>
    <name evidence="3" type="ORF">FHX37_1087</name>
</gene>
<dbReference type="PANTHER" id="PTHR35526:SF3">
    <property type="entry name" value="ANTI-SIGMA-F FACTOR RSBW"/>
    <property type="match status" value="1"/>
</dbReference>
<dbReference type="GO" id="GO:0004674">
    <property type="term" value="F:protein serine/threonine kinase activity"/>
    <property type="evidence" value="ECO:0007669"/>
    <property type="project" value="UniProtKB-KW"/>
</dbReference>
<protein>
    <submittedName>
        <fullName evidence="3">Histidine kinase-like protein</fullName>
    </submittedName>
</protein>
<dbReference type="OrthoDB" id="3867457at2"/>